<reference evidence="2" key="1">
    <citation type="journal article" date="2015" name="Nature">
        <title>Complex archaea that bridge the gap between prokaryotes and eukaryotes.</title>
        <authorList>
            <person name="Spang A."/>
            <person name="Saw J.H."/>
            <person name="Jorgensen S.L."/>
            <person name="Zaremba-Niedzwiedzka K."/>
            <person name="Martijn J."/>
            <person name="Lind A.E."/>
            <person name="van Eijk R."/>
            <person name="Schleper C."/>
            <person name="Guy L."/>
            <person name="Ettema T.J."/>
        </authorList>
    </citation>
    <scope>NUCLEOTIDE SEQUENCE</scope>
</reference>
<name>A0A0F8YJ20_9ZZZZ</name>
<keyword evidence="1" id="KW-1133">Transmembrane helix</keyword>
<proteinExistence type="predicted"/>
<evidence type="ECO:0000256" key="1">
    <source>
        <dbReference type="SAM" id="Phobius"/>
    </source>
</evidence>
<gene>
    <name evidence="2" type="ORF">LCGC14_3148620</name>
</gene>
<dbReference type="EMBL" id="LAZR01069251">
    <property type="protein sequence ID" value="KKK48091.1"/>
    <property type="molecule type" value="Genomic_DNA"/>
</dbReference>
<feature type="transmembrane region" description="Helical" evidence="1">
    <location>
        <begin position="6"/>
        <end position="29"/>
    </location>
</feature>
<accession>A0A0F8YJ20</accession>
<protein>
    <submittedName>
        <fullName evidence="2">Uncharacterized protein</fullName>
    </submittedName>
</protein>
<dbReference type="AlphaFoldDB" id="A0A0F8YJ20"/>
<sequence>MTLKPVHRNIIIALTIVICFLGFAFNYYFIDTLKISEIIEKNNNPIAEIVFNIVDFNTGLTRYDIYNLSKNSNYWEKRLREVMAIQDSNKRNLESEKLFAEMMQDPSIKKIANKLMNLGKDSLLAILNEI</sequence>
<keyword evidence="1" id="KW-0472">Membrane</keyword>
<organism evidence="2">
    <name type="scientific">marine sediment metagenome</name>
    <dbReference type="NCBI Taxonomy" id="412755"/>
    <lineage>
        <taxon>unclassified sequences</taxon>
        <taxon>metagenomes</taxon>
        <taxon>ecological metagenomes</taxon>
    </lineage>
</organism>
<keyword evidence="1" id="KW-0812">Transmembrane</keyword>
<evidence type="ECO:0000313" key="2">
    <source>
        <dbReference type="EMBL" id="KKK48091.1"/>
    </source>
</evidence>
<comment type="caution">
    <text evidence="2">The sequence shown here is derived from an EMBL/GenBank/DDBJ whole genome shotgun (WGS) entry which is preliminary data.</text>
</comment>